<proteinExistence type="predicted"/>
<keyword evidence="1" id="KW-1133">Transmembrane helix</keyword>
<dbReference type="Proteomes" id="UP000267223">
    <property type="component" value="Unassembled WGS sequence"/>
</dbReference>
<gene>
    <name evidence="2" type="ORF">EFY79_07180</name>
</gene>
<dbReference type="Gene3D" id="3.20.20.80">
    <property type="entry name" value="Glycosidases"/>
    <property type="match status" value="1"/>
</dbReference>
<organism evidence="2 3">
    <name type="scientific">Hanamia caeni</name>
    <dbReference type="NCBI Taxonomy" id="2294116"/>
    <lineage>
        <taxon>Bacteria</taxon>
        <taxon>Pseudomonadati</taxon>
        <taxon>Bacteroidota</taxon>
        <taxon>Chitinophagia</taxon>
        <taxon>Chitinophagales</taxon>
        <taxon>Chitinophagaceae</taxon>
        <taxon>Hanamia</taxon>
    </lineage>
</organism>
<dbReference type="RefSeq" id="WP_123119994.1">
    <property type="nucleotide sequence ID" value="NZ_RJJR01000004.1"/>
</dbReference>
<dbReference type="InterPro" id="IPR017853">
    <property type="entry name" value="GH"/>
</dbReference>
<accession>A0A3M9NJM9</accession>
<evidence type="ECO:0008006" key="4">
    <source>
        <dbReference type="Google" id="ProtNLM"/>
    </source>
</evidence>
<dbReference type="OrthoDB" id="9801077at2"/>
<feature type="transmembrane region" description="Helical" evidence="1">
    <location>
        <begin position="16"/>
        <end position="38"/>
    </location>
</feature>
<dbReference type="EMBL" id="RJJR01000004">
    <property type="protein sequence ID" value="RNI38006.1"/>
    <property type="molecule type" value="Genomic_DNA"/>
</dbReference>
<evidence type="ECO:0000313" key="2">
    <source>
        <dbReference type="EMBL" id="RNI38006.1"/>
    </source>
</evidence>
<keyword evidence="3" id="KW-1185">Reference proteome</keyword>
<comment type="caution">
    <text evidence="2">The sequence shown here is derived from an EMBL/GenBank/DDBJ whole genome shotgun (WGS) entry which is preliminary data.</text>
</comment>
<evidence type="ECO:0000256" key="1">
    <source>
        <dbReference type="SAM" id="Phobius"/>
    </source>
</evidence>
<keyword evidence="1" id="KW-0812">Transmembrane</keyword>
<sequence length="449" mass="51697">MNSLNKRSKLLKRIRTLIIILLVVFGAFIAALMFFFYINMGPKNTSTYRGPRKVSIENKNGKYSFYKDGKPFFVKGGTGLDHIKELSETGGNTIMCWDTSKLESVFKEAALYNVAVIIGLDVPGERSGFYNNKRKIEDLYNAYIDVVTRYKNNPSLLAWCLGNEMTLPNSLTPGPFYKTYNRILDRIHNVDPNHPVSTSVLNITIGEILTLKWRMPALDFYSMNIYNSVKIMKHNLERTKWLWDGPYLVGEWAPEGGWEAPMTAWQAPIENSSTTKAQLFYEFFTKYMPVKDPRFMGSLVFYWGHRQEYTQSWFSIFSKNGYPNEIEEALNDCWKDTSTQHLSPKINFMLIDNLDGKSNIIVTGGSKHNALLEMQSSTRSDTLQYKWEIHKENWFYGMSPAEVGLFADSTLPVTDFRAPQKEGPYRVFITVYNSKGYFATANIPIYVIR</sequence>
<name>A0A3M9NJM9_9BACT</name>
<keyword evidence="1" id="KW-0472">Membrane</keyword>
<reference evidence="2 3" key="1">
    <citation type="submission" date="2018-11" db="EMBL/GenBank/DDBJ databases">
        <title>Draft genome sequence of Ferruginibacter sp. BO-59.</title>
        <authorList>
            <person name="Im W.T."/>
        </authorList>
    </citation>
    <scope>NUCLEOTIDE SEQUENCE [LARGE SCALE GENOMIC DNA]</scope>
    <source>
        <strain evidence="2 3">BO-59</strain>
    </source>
</reference>
<evidence type="ECO:0000313" key="3">
    <source>
        <dbReference type="Proteomes" id="UP000267223"/>
    </source>
</evidence>
<dbReference type="SUPFAM" id="SSF51445">
    <property type="entry name" value="(Trans)glycosidases"/>
    <property type="match status" value="1"/>
</dbReference>
<protein>
    <recommendedName>
        <fullName evidence="4">Glycoside hydrolase family 2 catalytic domain-containing protein</fullName>
    </recommendedName>
</protein>
<dbReference type="AlphaFoldDB" id="A0A3M9NJM9"/>